<keyword evidence="4" id="KW-1185">Reference proteome</keyword>
<sequence>MIVIPSILLACLFHRSHPAGAQDMSHAASNGKETRSASIIHRRLKKVAKSSSVTKSADAVEKKDSKKAGRSAKGAKHHVVSGSPSEPPTSSPDDEFSVGEDQAATLFPSPWPTYNPIQSVSEFPTDAQIGLDAELVVGIRTPDCPRLLGQDTTPRPIVIDTLEPTAPPTSKPTSHPTLEPTTPPTSKPTLIPTPRPIAKPESTSSNVTFQRGALTKDIKRFGFKVSKGITVNMIAQADKYVRYANGKRSDIKYHAMPDGAAVFQLSDGYVYVNNAEIKDGRGGVYGLYFDRNGEIFDYKQLLSGTSRSCSGGKTPWNTYVSCEEVQGGQCWQVDPDPSSKYHNRPEPTQIGFGYFEAIACDNRDPAQPVFYVVEDAKFGALRKYTPPRKENGAVADWTSLHTPGGTTEFLLFIDDNTFKWTTCDEDAARLSQAANFPYVEGVDVKDGFLYFVSKKTYKLYTLDLKRGTYTTMYTNNTLVGDGEFSNSPDQIVRNNGGDFLYFTEDGGSTPGVYVLDLSGNMYAIFEAYNAVYKGDETTGLAFSPNGNTMYASFQDCGCELIYADDCGCLVKFVRDDGLSFDDESN</sequence>
<evidence type="ECO:0000313" key="4">
    <source>
        <dbReference type="Proteomes" id="UP001530400"/>
    </source>
</evidence>
<evidence type="ECO:0000256" key="2">
    <source>
        <dbReference type="SAM" id="SignalP"/>
    </source>
</evidence>
<feature type="compositionally biased region" description="Basic residues" evidence="1">
    <location>
        <begin position="68"/>
        <end position="79"/>
    </location>
</feature>
<name>A0ABD3QKF2_9STRA</name>
<protein>
    <submittedName>
        <fullName evidence="3">Uncharacterized protein</fullName>
    </submittedName>
</protein>
<gene>
    <name evidence="3" type="ORF">ACHAWO_007088</name>
</gene>
<evidence type="ECO:0000313" key="3">
    <source>
        <dbReference type="EMBL" id="KAL3800979.1"/>
    </source>
</evidence>
<feature type="signal peptide" evidence="2">
    <location>
        <begin position="1"/>
        <end position="21"/>
    </location>
</feature>
<feature type="region of interest" description="Disordered" evidence="1">
    <location>
        <begin position="161"/>
        <end position="208"/>
    </location>
</feature>
<organism evidence="3 4">
    <name type="scientific">Cyclotella atomus</name>
    <dbReference type="NCBI Taxonomy" id="382360"/>
    <lineage>
        <taxon>Eukaryota</taxon>
        <taxon>Sar</taxon>
        <taxon>Stramenopiles</taxon>
        <taxon>Ochrophyta</taxon>
        <taxon>Bacillariophyta</taxon>
        <taxon>Coscinodiscophyceae</taxon>
        <taxon>Thalassiosirophycidae</taxon>
        <taxon>Stephanodiscales</taxon>
        <taxon>Stephanodiscaceae</taxon>
        <taxon>Cyclotella</taxon>
    </lineage>
</organism>
<comment type="caution">
    <text evidence="3">The sequence shown here is derived from an EMBL/GenBank/DDBJ whole genome shotgun (WGS) entry which is preliminary data.</text>
</comment>
<keyword evidence="2" id="KW-0732">Signal</keyword>
<dbReference type="PANTHER" id="PTHR35399:SF2">
    <property type="entry name" value="DUF839 DOMAIN-CONTAINING PROTEIN"/>
    <property type="match status" value="1"/>
</dbReference>
<feature type="compositionally biased region" description="Basic and acidic residues" evidence="1">
    <location>
        <begin position="58"/>
        <end position="67"/>
    </location>
</feature>
<proteinExistence type="predicted"/>
<dbReference type="PANTHER" id="PTHR35399">
    <property type="entry name" value="SLR8030 PROTEIN"/>
    <property type="match status" value="1"/>
</dbReference>
<evidence type="ECO:0000256" key="1">
    <source>
        <dbReference type="SAM" id="MobiDB-lite"/>
    </source>
</evidence>
<dbReference type="Pfam" id="PF05787">
    <property type="entry name" value="PhoX"/>
    <property type="match status" value="1"/>
</dbReference>
<dbReference type="AlphaFoldDB" id="A0ABD3QKF2"/>
<feature type="chain" id="PRO_5044866874" evidence="2">
    <location>
        <begin position="22"/>
        <end position="585"/>
    </location>
</feature>
<accession>A0ABD3QKF2</accession>
<dbReference type="EMBL" id="JALLPJ020000146">
    <property type="protein sequence ID" value="KAL3800979.1"/>
    <property type="molecule type" value="Genomic_DNA"/>
</dbReference>
<feature type="compositionally biased region" description="Pro residues" evidence="1">
    <location>
        <begin position="181"/>
        <end position="197"/>
    </location>
</feature>
<dbReference type="SUPFAM" id="SSF63825">
    <property type="entry name" value="YWTD domain"/>
    <property type="match status" value="1"/>
</dbReference>
<feature type="region of interest" description="Disordered" evidence="1">
    <location>
        <begin position="50"/>
        <end position="97"/>
    </location>
</feature>
<feature type="compositionally biased region" description="Polar residues" evidence="1">
    <location>
        <begin position="171"/>
        <end position="180"/>
    </location>
</feature>
<dbReference type="InterPro" id="IPR008557">
    <property type="entry name" value="PhoX"/>
</dbReference>
<reference evidence="3 4" key="1">
    <citation type="submission" date="2024-10" db="EMBL/GenBank/DDBJ databases">
        <title>Updated reference genomes for cyclostephanoid diatoms.</title>
        <authorList>
            <person name="Roberts W.R."/>
            <person name="Alverson A.J."/>
        </authorList>
    </citation>
    <scope>NUCLEOTIDE SEQUENCE [LARGE SCALE GENOMIC DNA]</scope>
    <source>
        <strain evidence="3 4">AJA010-31</strain>
    </source>
</reference>
<dbReference type="Proteomes" id="UP001530400">
    <property type="component" value="Unassembled WGS sequence"/>
</dbReference>